<proteinExistence type="predicted"/>
<dbReference type="AlphaFoldDB" id="A0A327T171"/>
<comment type="caution">
    <text evidence="2">The sequence shown here is derived from an EMBL/GenBank/DDBJ whole genome shotgun (WGS) entry which is preliminary data.</text>
</comment>
<name>A0A327T171_9SPHI</name>
<keyword evidence="1" id="KW-0732">Signal</keyword>
<dbReference type="RefSeq" id="WP_111632303.1">
    <property type="nucleotide sequence ID" value="NZ_QLLR01000002.1"/>
</dbReference>
<accession>A0A327T171</accession>
<dbReference type="InterPro" id="IPR036363">
    <property type="entry name" value="Thiol_cytolysin_ab_sf"/>
</dbReference>
<reference evidence="2 3" key="1">
    <citation type="submission" date="2018-06" db="EMBL/GenBank/DDBJ databases">
        <title>Genomic Encyclopedia of Archaeal and Bacterial Type Strains, Phase II (KMG-II): from individual species to whole genera.</title>
        <authorList>
            <person name="Goeker M."/>
        </authorList>
    </citation>
    <scope>NUCLEOTIDE SEQUENCE [LARGE SCALE GENOMIC DNA]</scope>
    <source>
        <strain evidence="2 3">DSM 14825</strain>
    </source>
</reference>
<sequence length="376" mass="41304">MKKFNLSVSALSFLVLLSAACKKTDNPVDPPVVIPPVVVPPVGLSQYMKLEDMASLSGFTVLKDSTWADGSSHTLLLEPALFNGLLILPSFQQKIYHGAIVKINSIGKNIAPELVEQYELNPVSVSSSNYYPGVKNPVIANPSYLGTTTFLQNLLANYSGANQSQSFTFNSFPFTHLNELNIFFGGNVDIAALFHVKTKPAATVAKVRNGLVWKVSQINFSVDMSLHTSSIFKDPANDKLLQNENLSYISSIEYGRMGLLAVQADTTRETLNVIVNRIKTSDPLTEAQLKIVANAEIHTYLNGYSASGIEAVQNAAGLQKIKGFMDLIQNPGTFSVSNYGSPLYYYMRNIVDYGRTLQDGYKVRIDVQREKINSTK</sequence>
<evidence type="ECO:0000313" key="2">
    <source>
        <dbReference type="EMBL" id="RAJ35416.1"/>
    </source>
</evidence>
<dbReference type="GO" id="GO:0015485">
    <property type="term" value="F:cholesterol binding"/>
    <property type="evidence" value="ECO:0007669"/>
    <property type="project" value="InterPro"/>
</dbReference>
<dbReference type="EMBL" id="QLLR01000002">
    <property type="protein sequence ID" value="RAJ35416.1"/>
    <property type="molecule type" value="Genomic_DNA"/>
</dbReference>
<dbReference type="OrthoDB" id="740297at2"/>
<protein>
    <submittedName>
        <fullName evidence="2">Thiol-activated cytolysin</fullName>
    </submittedName>
</protein>
<feature type="chain" id="PRO_5016361249" evidence="1">
    <location>
        <begin position="24"/>
        <end position="376"/>
    </location>
</feature>
<dbReference type="PROSITE" id="PS51257">
    <property type="entry name" value="PROKAR_LIPOPROTEIN"/>
    <property type="match status" value="1"/>
</dbReference>
<dbReference type="Proteomes" id="UP000249754">
    <property type="component" value="Unassembled WGS sequence"/>
</dbReference>
<gene>
    <name evidence="2" type="ORF">LY11_00659</name>
</gene>
<dbReference type="InterPro" id="IPR036359">
    <property type="entry name" value="Thiol_cytolysin_sf"/>
</dbReference>
<dbReference type="SUPFAM" id="SSF56978">
    <property type="entry name" value="Perfringolysin"/>
    <property type="match status" value="1"/>
</dbReference>
<evidence type="ECO:0000313" key="3">
    <source>
        <dbReference type="Proteomes" id="UP000249754"/>
    </source>
</evidence>
<feature type="signal peptide" evidence="1">
    <location>
        <begin position="1"/>
        <end position="23"/>
    </location>
</feature>
<organism evidence="2 3">
    <name type="scientific">Pedobacter cryoconitis</name>
    <dbReference type="NCBI Taxonomy" id="188932"/>
    <lineage>
        <taxon>Bacteria</taxon>
        <taxon>Pseudomonadati</taxon>
        <taxon>Bacteroidota</taxon>
        <taxon>Sphingobacteriia</taxon>
        <taxon>Sphingobacteriales</taxon>
        <taxon>Sphingobacteriaceae</taxon>
        <taxon>Pedobacter</taxon>
    </lineage>
</organism>
<dbReference type="Gene3D" id="3.90.840.10">
    <property type="entry name" value="Thiol-activated cytolysin superfamily/Thiol-activated cytolysin, alpha-beta domain"/>
    <property type="match status" value="1"/>
</dbReference>
<evidence type="ECO:0000256" key="1">
    <source>
        <dbReference type="SAM" id="SignalP"/>
    </source>
</evidence>